<dbReference type="Gene3D" id="3.20.20.140">
    <property type="entry name" value="Metal-dependent hydrolases"/>
    <property type="match status" value="1"/>
</dbReference>
<dbReference type="GO" id="GO:0019748">
    <property type="term" value="P:secondary metabolic process"/>
    <property type="evidence" value="ECO:0007669"/>
    <property type="project" value="TreeGrafter"/>
</dbReference>
<dbReference type="AlphaFoldDB" id="A0A1I5PRY0"/>
<dbReference type="STRING" id="1993.SAMN04489713_113232"/>
<accession>A0A1I5PRY0</accession>
<dbReference type="GO" id="GO:0016787">
    <property type="term" value="F:hydrolase activity"/>
    <property type="evidence" value="ECO:0007669"/>
    <property type="project" value="InterPro"/>
</dbReference>
<dbReference type="eggNOG" id="COG2159">
    <property type="taxonomic scope" value="Bacteria"/>
</dbReference>
<organism evidence="3 4">
    <name type="scientific">Actinomadura madurae</name>
    <dbReference type="NCBI Taxonomy" id="1993"/>
    <lineage>
        <taxon>Bacteria</taxon>
        <taxon>Bacillati</taxon>
        <taxon>Actinomycetota</taxon>
        <taxon>Actinomycetes</taxon>
        <taxon>Streptosporangiales</taxon>
        <taxon>Thermomonosporaceae</taxon>
        <taxon>Actinomadura</taxon>
    </lineage>
</organism>
<dbReference type="InterPro" id="IPR032466">
    <property type="entry name" value="Metal_Hydrolase"/>
</dbReference>
<dbReference type="GO" id="GO:0005737">
    <property type="term" value="C:cytoplasm"/>
    <property type="evidence" value="ECO:0007669"/>
    <property type="project" value="TreeGrafter"/>
</dbReference>
<dbReference type="EMBL" id="FOVH01000013">
    <property type="protein sequence ID" value="SFP36862.1"/>
    <property type="molecule type" value="Genomic_DNA"/>
</dbReference>
<sequence>MIDLHAHASSPSAAALAARMPDHAEQARAMAARYRDPRTAAHMARVQPEWEHRLTDLDTRLAHMDAAGVDLQVVSVNPGQYYHWADPDDAMALTAAINDDLAALVERRPDRFLAFGTVALQHPALAAEQLANVMDRRGFVGVQISTQAGGTDLSDPAYEVLWNAAERHGAVVFLHPLGCPQMTERLTPAYLNNIVGQPLETAVALSLLIFTGVLDRHPELRLCVAHGGGYLPTYLGRSEHAYRVRPDSRTMEHPPGHYLRRMWFDSVVHSPGVARALIEAVGSDRVVIGTDYPFDMGDADPAALVDAVAGLTDEARASIYRGNAERLLSLTPPDGTVL</sequence>
<name>A0A1I5PRY0_9ACTN</name>
<dbReference type="InterPro" id="IPR032465">
    <property type="entry name" value="ACMSD"/>
</dbReference>
<gene>
    <name evidence="3" type="ORF">SAMN04489713_113232</name>
</gene>
<protein>
    <submittedName>
        <fullName evidence="3">Aminocarboxymuconate-semialdehyde decarboxylase</fullName>
    </submittedName>
</protein>
<dbReference type="InterPro" id="IPR006680">
    <property type="entry name" value="Amidohydro-rel"/>
</dbReference>
<dbReference type="OrthoDB" id="8673173at2"/>
<dbReference type="Pfam" id="PF04909">
    <property type="entry name" value="Amidohydro_2"/>
    <property type="match status" value="1"/>
</dbReference>
<dbReference type="GO" id="GO:0016831">
    <property type="term" value="F:carboxy-lyase activity"/>
    <property type="evidence" value="ECO:0007669"/>
    <property type="project" value="InterPro"/>
</dbReference>
<keyword evidence="4" id="KW-1185">Reference proteome</keyword>
<proteinExistence type="predicted"/>
<dbReference type="Proteomes" id="UP000183413">
    <property type="component" value="Unassembled WGS sequence"/>
</dbReference>
<dbReference type="InParanoid" id="A0A1I5PRY0"/>
<evidence type="ECO:0000313" key="4">
    <source>
        <dbReference type="Proteomes" id="UP000183413"/>
    </source>
</evidence>
<evidence type="ECO:0000313" key="3">
    <source>
        <dbReference type="EMBL" id="SFP36862.1"/>
    </source>
</evidence>
<dbReference type="RefSeq" id="WP_021591593.1">
    <property type="nucleotide sequence ID" value="NZ_FOVH01000013.1"/>
</dbReference>
<dbReference type="SUPFAM" id="SSF51556">
    <property type="entry name" value="Metallo-dependent hydrolases"/>
    <property type="match status" value="1"/>
</dbReference>
<dbReference type="PANTHER" id="PTHR21240:SF28">
    <property type="entry name" value="ISO-OROTATE DECARBOXYLASE (EUROFUNG)"/>
    <property type="match status" value="1"/>
</dbReference>
<dbReference type="PANTHER" id="PTHR21240">
    <property type="entry name" value="2-AMINO-3-CARBOXYLMUCONATE-6-SEMIALDEHYDE DECARBOXYLASE"/>
    <property type="match status" value="1"/>
</dbReference>
<keyword evidence="1" id="KW-0456">Lyase</keyword>
<reference evidence="3 4" key="1">
    <citation type="submission" date="2016-10" db="EMBL/GenBank/DDBJ databases">
        <authorList>
            <person name="de Groot N.N."/>
        </authorList>
    </citation>
    <scope>NUCLEOTIDE SEQUENCE [LARGE SCALE GENOMIC DNA]</scope>
    <source>
        <strain evidence="3 4">DSM 43067</strain>
    </source>
</reference>
<evidence type="ECO:0000256" key="1">
    <source>
        <dbReference type="ARBA" id="ARBA00023239"/>
    </source>
</evidence>
<feature type="domain" description="Amidohydrolase-related" evidence="2">
    <location>
        <begin position="2"/>
        <end position="329"/>
    </location>
</feature>
<evidence type="ECO:0000259" key="2">
    <source>
        <dbReference type="Pfam" id="PF04909"/>
    </source>
</evidence>